<organism evidence="2 3">
    <name type="scientific">Roseicella frigidaeris</name>
    <dbReference type="NCBI Taxonomy" id="2230885"/>
    <lineage>
        <taxon>Bacteria</taxon>
        <taxon>Pseudomonadati</taxon>
        <taxon>Pseudomonadota</taxon>
        <taxon>Alphaproteobacteria</taxon>
        <taxon>Acetobacterales</taxon>
        <taxon>Roseomonadaceae</taxon>
        <taxon>Roseicella</taxon>
    </lineage>
</organism>
<feature type="domain" description="Integrase catalytic" evidence="1">
    <location>
        <begin position="5"/>
        <end position="24"/>
    </location>
</feature>
<feature type="non-terminal residue" evidence="2">
    <location>
        <position position="1"/>
    </location>
</feature>
<reference evidence="3" key="1">
    <citation type="submission" date="2018-06" db="EMBL/GenBank/DDBJ databases">
        <authorList>
            <person name="Khan S.A."/>
        </authorList>
    </citation>
    <scope>NUCLEOTIDE SEQUENCE [LARGE SCALE GENOMIC DNA]</scope>
    <source>
        <strain evidence="3">DB-1506</strain>
    </source>
</reference>
<dbReference type="Proteomes" id="UP000249065">
    <property type="component" value="Unassembled WGS sequence"/>
</dbReference>
<dbReference type="InterPro" id="IPR001584">
    <property type="entry name" value="Integrase_cat-core"/>
</dbReference>
<name>A0A327LXK7_9PROT</name>
<proteinExistence type="predicted"/>
<comment type="caution">
    <text evidence="2">The sequence shown here is derived from an EMBL/GenBank/DDBJ whole genome shotgun (WGS) entry which is preliminary data.</text>
</comment>
<evidence type="ECO:0000313" key="2">
    <source>
        <dbReference type="EMBL" id="RAI54612.1"/>
    </source>
</evidence>
<keyword evidence="3" id="KW-1185">Reference proteome</keyword>
<accession>A0A327LXK7</accession>
<evidence type="ECO:0000259" key="1">
    <source>
        <dbReference type="Pfam" id="PF13683"/>
    </source>
</evidence>
<sequence length="38" mass="4313">RAMRPWLHAYNTLRPHSALKGLPPISRITSDNVLSNDN</sequence>
<gene>
    <name evidence="2" type="ORF">DOO78_25710</name>
</gene>
<evidence type="ECO:0000313" key="3">
    <source>
        <dbReference type="Proteomes" id="UP000249065"/>
    </source>
</evidence>
<dbReference type="Pfam" id="PF13683">
    <property type="entry name" value="rve_3"/>
    <property type="match status" value="1"/>
</dbReference>
<protein>
    <submittedName>
        <fullName evidence="2">IS481 family transposase</fullName>
    </submittedName>
</protein>
<dbReference type="EMBL" id="QLIX01000045">
    <property type="protein sequence ID" value="RAI54612.1"/>
    <property type="molecule type" value="Genomic_DNA"/>
</dbReference>
<dbReference type="AlphaFoldDB" id="A0A327LXK7"/>